<dbReference type="InterPro" id="IPR036812">
    <property type="entry name" value="NAD(P)_OxRdtase_dom_sf"/>
</dbReference>
<dbReference type="Proteomes" id="UP001321486">
    <property type="component" value="Chromosome"/>
</dbReference>
<dbReference type="Gene3D" id="3.20.20.100">
    <property type="entry name" value="NADP-dependent oxidoreductase domain"/>
    <property type="match status" value="1"/>
</dbReference>
<name>A0ABN6XYK5_9MICO</name>
<evidence type="ECO:0000313" key="1">
    <source>
        <dbReference type="EMBL" id="BDZ49959.1"/>
    </source>
</evidence>
<gene>
    <name evidence="1" type="ORF">GCM10025867_22000</name>
</gene>
<sequence>MLRQEAVTSALIGASSVAQLDDNLDALNGAALGDDELAAIEPHAVDGTAR</sequence>
<reference evidence="2" key="1">
    <citation type="journal article" date="2019" name="Int. J. Syst. Evol. Microbiol.">
        <title>The Global Catalogue of Microorganisms (GCM) 10K type strain sequencing project: providing services to taxonomists for standard genome sequencing and annotation.</title>
        <authorList>
            <consortium name="The Broad Institute Genomics Platform"/>
            <consortium name="The Broad Institute Genome Sequencing Center for Infectious Disease"/>
            <person name="Wu L."/>
            <person name="Ma J."/>
        </authorList>
    </citation>
    <scope>NUCLEOTIDE SEQUENCE [LARGE SCALE GENOMIC DNA]</scope>
    <source>
        <strain evidence="2">NBRC 108728</strain>
    </source>
</reference>
<dbReference type="EMBL" id="AP027732">
    <property type="protein sequence ID" value="BDZ49959.1"/>
    <property type="molecule type" value="Genomic_DNA"/>
</dbReference>
<proteinExistence type="predicted"/>
<protein>
    <recommendedName>
        <fullName evidence="3">NADP-dependent oxidoreductase domain-containing protein</fullName>
    </recommendedName>
</protein>
<organism evidence="1 2">
    <name type="scientific">Frondihabitans sucicola</name>
    <dbReference type="NCBI Taxonomy" id="1268041"/>
    <lineage>
        <taxon>Bacteria</taxon>
        <taxon>Bacillati</taxon>
        <taxon>Actinomycetota</taxon>
        <taxon>Actinomycetes</taxon>
        <taxon>Micrococcales</taxon>
        <taxon>Microbacteriaceae</taxon>
        <taxon>Frondihabitans</taxon>
    </lineage>
</organism>
<dbReference type="SUPFAM" id="SSF51430">
    <property type="entry name" value="NAD(P)-linked oxidoreductase"/>
    <property type="match status" value="1"/>
</dbReference>
<accession>A0ABN6XYK5</accession>
<evidence type="ECO:0008006" key="3">
    <source>
        <dbReference type="Google" id="ProtNLM"/>
    </source>
</evidence>
<keyword evidence="2" id="KW-1185">Reference proteome</keyword>
<evidence type="ECO:0000313" key="2">
    <source>
        <dbReference type="Proteomes" id="UP001321486"/>
    </source>
</evidence>